<dbReference type="CDD" id="cd00586">
    <property type="entry name" value="4HBT"/>
    <property type="match status" value="1"/>
</dbReference>
<dbReference type="Pfam" id="PF13279">
    <property type="entry name" value="4HBT_2"/>
    <property type="match status" value="1"/>
</dbReference>
<organism evidence="1 2">
    <name type="scientific">Peribacillus faecalis</name>
    <dbReference type="NCBI Taxonomy" id="2772559"/>
    <lineage>
        <taxon>Bacteria</taxon>
        <taxon>Bacillati</taxon>
        <taxon>Bacillota</taxon>
        <taxon>Bacilli</taxon>
        <taxon>Bacillales</taxon>
        <taxon>Bacillaceae</taxon>
        <taxon>Peribacillus</taxon>
    </lineage>
</organism>
<dbReference type="EMBL" id="JACXSI010000017">
    <property type="protein sequence ID" value="MBD3108385.1"/>
    <property type="molecule type" value="Genomic_DNA"/>
</dbReference>
<dbReference type="PANTHER" id="PTHR31793:SF24">
    <property type="entry name" value="LONG-CHAIN ACYL-COA THIOESTERASE FADM"/>
    <property type="match status" value="1"/>
</dbReference>
<dbReference type="GO" id="GO:0047617">
    <property type="term" value="F:fatty acyl-CoA hydrolase activity"/>
    <property type="evidence" value="ECO:0007669"/>
    <property type="project" value="TreeGrafter"/>
</dbReference>
<evidence type="ECO:0000313" key="1">
    <source>
        <dbReference type="EMBL" id="MBD3108385.1"/>
    </source>
</evidence>
<keyword evidence="2" id="KW-1185">Reference proteome</keyword>
<dbReference type="InterPro" id="IPR050563">
    <property type="entry name" value="4-hydroxybenzoyl-CoA_TE"/>
</dbReference>
<name>A0A927CYQ8_9BACI</name>
<sequence length="154" mass="17969">MRISYINDLQAWEKEFTFSYPFVVRFSETDMFGHLNNTVPFTYFETARINYFKHINWITDWRDTQSETIPVVADLQCDFLKQVYLDEQVDVYVKTNKVGSSSIDLHYMGKNQLGQIVFTGRGTVVQISRFTGKAVAFDEENISKIKEPQATIKK</sequence>
<dbReference type="Gene3D" id="3.10.129.10">
    <property type="entry name" value="Hotdog Thioesterase"/>
    <property type="match status" value="1"/>
</dbReference>
<dbReference type="SUPFAM" id="SSF54637">
    <property type="entry name" value="Thioesterase/thiol ester dehydrase-isomerase"/>
    <property type="match status" value="1"/>
</dbReference>
<accession>A0A927CYQ8</accession>
<dbReference type="PANTHER" id="PTHR31793">
    <property type="entry name" value="4-HYDROXYBENZOYL-COA THIOESTERASE FAMILY MEMBER"/>
    <property type="match status" value="1"/>
</dbReference>
<gene>
    <name evidence="1" type="ORF">IEO70_08395</name>
</gene>
<dbReference type="InterPro" id="IPR029069">
    <property type="entry name" value="HotDog_dom_sf"/>
</dbReference>
<dbReference type="Proteomes" id="UP000602076">
    <property type="component" value="Unassembled WGS sequence"/>
</dbReference>
<reference evidence="1" key="1">
    <citation type="submission" date="2020-09" db="EMBL/GenBank/DDBJ databases">
        <title>Bacillus faecalis sp. nov., a moderately halophilic bacterium isolated from cow faeces.</title>
        <authorList>
            <person name="Jiang L."/>
            <person name="Lee J."/>
        </authorList>
    </citation>
    <scope>NUCLEOTIDE SEQUENCE</scope>
    <source>
        <strain evidence="1">AGMB 02131</strain>
    </source>
</reference>
<dbReference type="AlphaFoldDB" id="A0A927CYQ8"/>
<evidence type="ECO:0000313" key="2">
    <source>
        <dbReference type="Proteomes" id="UP000602076"/>
    </source>
</evidence>
<proteinExistence type="predicted"/>
<protein>
    <submittedName>
        <fullName evidence="1">Acyl-CoA thioesterase</fullName>
    </submittedName>
</protein>
<comment type="caution">
    <text evidence="1">The sequence shown here is derived from an EMBL/GenBank/DDBJ whole genome shotgun (WGS) entry which is preliminary data.</text>
</comment>
<dbReference type="RefSeq" id="WP_190997929.1">
    <property type="nucleotide sequence ID" value="NZ_JACXSI010000017.1"/>
</dbReference>